<dbReference type="InterPro" id="IPR042307">
    <property type="entry name" value="Reeler_sf"/>
</dbReference>
<evidence type="ECO:0000259" key="4">
    <source>
        <dbReference type="Pfam" id="PF18962"/>
    </source>
</evidence>
<dbReference type="AlphaFoldDB" id="A0A5C6VIY7"/>
<feature type="chain" id="PRO_5023027420" evidence="2">
    <location>
        <begin position="24"/>
        <end position="279"/>
    </location>
</feature>
<organism evidence="5 6">
    <name type="scientific">Luteibaculum oceani</name>
    <dbReference type="NCBI Taxonomy" id="1294296"/>
    <lineage>
        <taxon>Bacteria</taxon>
        <taxon>Pseudomonadati</taxon>
        <taxon>Bacteroidota</taxon>
        <taxon>Flavobacteriia</taxon>
        <taxon>Flavobacteriales</taxon>
        <taxon>Luteibaculaceae</taxon>
        <taxon>Luteibaculum</taxon>
    </lineage>
</organism>
<feature type="domain" description="Secretion system C-terminal sorting" evidence="4">
    <location>
        <begin position="203"/>
        <end position="271"/>
    </location>
</feature>
<dbReference type="OrthoDB" id="1408995at2"/>
<feature type="signal peptide" evidence="2">
    <location>
        <begin position="1"/>
        <end position="23"/>
    </location>
</feature>
<name>A0A5C6VIY7_9FLAO</name>
<gene>
    <name evidence="5" type="ORF">FRX97_00455</name>
</gene>
<reference evidence="5 6" key="1">
    <citation type="submission" date="2019-08" db="EMBL/GenBank/DDBJ databases">
        <title>Genome of Luteibaculum oceani JCM 18817.</title>
        <authorList>
            <person name="Bowman J.P."/>
        </authorList>
    </citation>
    <scope>NUCLEOTIDE SEQUENCE [LARGE SCALE GENOMIC DNA]</scope>
    <source>
        <strain evidence="5 6">JCM 18817</strain>
    </source>
</reference>
<dbReference type="Pfam" id="PF18962">
    <property type="entry name" value="Por_Secre_tail"/>
    <property type="match status" value="1"/>
</dbReference>
<keyword evidence="1 2" id="KW-0732">Signal</keyword>
<dbReference type="Pfam" id="PF02014">
    <property type="entry name" value="Reeler"/>
    <property type="match status" value="1"/>
</dbReference>
<dbReference type="RefSeq" id="WP_147012258.1">
    <property type="nucleotide sequence ID" value="NZ_VORB01000001.1"/>
</dbReference>
<dbReference type="InterPro" id="IPR026444">
    <property type="entry name" value="Secre_tail"/>
</dbReference>
<protein>
    <submittedName>
        <fullName evidence="5">T9SS type A sorting domain-containing protein</fullName>
    </submittedName>
</protein>
<evidence type="ECO:0000256" key="1">
    <source>
        <dbReference type="ARBA" id="ARBA00022729"/>
    </source>
</evidence>
<evidence type="ECO:0000313" key="5">
    <source>
        <dbReference type="EMBL" id="TXC85127.1"/>
    </source>
</evidence>
<dbReference type="NCBIfam" id="NF041895">
    <property type="entry name" value="choice_anch_V"/>
    <property type="match status" value="1"/>
</dbReference>
<dbReference type="InterPro" id="IPR002861">
    <property type="entry name" value="Reeler_dom"/>
</dbReference>
<evidence type="ECO:0000259" key="3">
    <source>
        <dbReference type="Pfam" id="PF02014"/>
    </source>
</evidence>
<dbReference type="Proteomes" id="UP000321168">
    <property type="component" value="Unassembled WGS sequence"/>
</dbReference>
<comment type="caution">
    <text evidence="5">The sequence shown here is derived from an EMBL/GenBank/DDBJ whole genome shotgun (WGS) entry which is preliminary data.</text>
</comment>
<dbReference type="CDD" id="cd08544">
    <property type="entry name" value="Reeler"/>
    <property type="match status" value="1"/>
</dbReference>
<dbReference type="Gene3D" id="2.60.40.4060">
    <property type="entry name" value="Reeler domain"/>
    <property type="match status" value="1"/>
</dbReference>
<accession>A0A5C6VIY7</accession>
<evidence type="ECO:0000313" key="6">
    <source>
        <dbReference type="Proteomes" id="UP000321168"/>
    </source>
</evidence>
<dbReference type="EMBL" id="VORB01000001">
    <property type="protein sequence ID" value="TXC85127.1"/>
    <property type="molecule type" value="Genomic_DNA"/>
</dbReference>
<proteinExistence type="predicted"/>
<evidence type="ECO:0000256" key="2">
    <source>
        <dbReference type="SAM" id="SignalP"/>
    </source>
</evidence>
<keyword evidence="6" id="KW-1185">Reference proteome</keyword>
<dbReference type="NCBIfam" id="TIGR04183">
    <property type="entry name" value="Por_Secre_tail"/>
    <property type="match status" value="1"/>
</dbReference>
<feature type="domain" description="Reelin" evidence="3">
    <location>
        <begin position="71"/>
        <end position="164"/>
    </location>
</feature>
<sequence length="279" mass="30185">MRLFKKLFLAVFVLAIATLIVQLSQNDIHARSSGSPGGYSGSIGDGQTCRTCHSGPNASSIENAITSDIPASGYIPGEIYNISATIQESNRNRFGFELTAETDNNVKIGEWILTAPDQTRLTNSNKVVTHTSSGRVGSGTKTWEMQWKAPEVSAGAITFYAALMAADGANGNSGDNVYVSQKKVDPVSTSVKKREKRNLNLSVYPNPATNRINLDFPEGMNETYGVYIIDAGGVVRAFYEKRESNGGKLALSVGDLASGQYYVRVFSENYTAVTPFLKR</sequence>